<gene>
    <name evidence="9" type="primary">folK_2</name>
    <name evidence="9" type="ORF">DPBNPPHM_02579</name>
</gene>
<dbReference type="EC" id="2.7.6.3" evidence="2"/>
<dbReference type="GO" id="GO:0003848">
    <property type="term" value="F:2-amino-4-hydroxy-6-hydroxymethyldihydropteridine diphosphokinase activity"/>
    <property type="evidence" value="ECO:0007669"/>
    <property type="project" value="UniProtKB-EC"/>
</dbReference>
<evidence type="ECO:0000256" key="6">
    <source>
        <dbReference type="ARBA" id="ARBA00022840"/>
    </source>
</evidence>
<dbReference type="PANTHER" id="PTHR43071:SF2">
    <property type="entry name" value="2-AMINO-4-HYDROXY-6-HYDROXYMETHYLDIHYDROPTERIDINE PYROPHOSPHOKINASE"/>
    <property type="match status" value="1"/>
</dbReference>
<evidence type="ECO:0000256" key="4">
    <source>
        <dbReference type="ARBA" id="ARBA00022741"/>
    </source>
</evidence>
<dbReference type="EMBL" id="CACSII010000021">
    <property type="protein sequence ID" value="CAA0120659.1"/>
    <property type="molecule type" value="Genomic_DNA"/>
</dbReference>
<dbReference type="GO" id="GO:0016301">
    <property type="term" value="F:kinase activity"/>
    <property type="evidence" value="ECO:0007669"/>
    <property type="project" value="UniProtKB-KW"/>
</dbReference>
<reference evidence="9 10" key="1">
    <citation type="submission" date="2019-11" db="EMBL/GenBank/DDBJ databases">
        <authorList>
            <person name="Holert J."/>
        </authorList>
    </citation>
    <scope>NUCLEOTIDE SEQUENCE [LARGE SCALE GENOMIC DNA]</scope>
    <source>
        <strain evidence="9">BC5_2</strain>
    </source>
</reference>
<dbReference type="CDD" id="cd00483">
    <property type="entry name" value="HPPK"/>
    <property type="match status" value="1"/>
</dbReference>
<feature type="domain" description="7,8-dihydro-6-hydroxymethylpterin-pyrophosphokinase" evidence="8">
    <location>
        <begin position="6"/>
        <end position="130"/>
    </location>
</feature>
<keyword evidence="3 9" id="KW-0808">Transferase</keyword>
<keyword evidence="5 9" id="KW-0418">Kinase</keyword>
<evidence type="ECO:0000313" key="9">
    <source>
        <dbReference type="EMBL" id="CAA0120659.1"/>
    </source>
</evidence>
<keyword evidence="7" id="KW-0289">Folate biosynthesis</keyword>
<dbReference type="NCBIfam" id="TIGR01498">
    <property type="entry name" value="folK"/>
    <property type="match status" value="1"/>
</dbReference>
<sequence>MATVLLGIGSNVNREENIASGLQALRGELGAFRCSPVYESAAVGFDGDPFLNLVIQIDTSLAVAELRHYLRALENDFGRVRACDKFSSRTLDVDILTYDNAVGVIDGVSLPRDEILTNAFVLKPLADLVPDAVHPQAGRSYAVLWADYPNHSQSLWLAEFQISDSDFI</sequence>
<name>A0A5S9QQ13_9GAMM</name>
<dbReference type="InterPro" id="IPR035907">
    <property type="entry name" value="Hppk_sf"/>
</dbReference>
<dbReference type="GO" id="GO:0046656">
    <property type="term" value="P:folic acid biosynthetic process"/>
    <property type="evidence" value="ECO:0007669"/>
    <property type="project" value="UniProtKB-KW"/>
</dbReference>
<evidence type="ECO:0000256" key="7">
    <source>
        <dbReference type="ARBA" id="ARBA00022909"/>
    </source>
</evidence>
<accession>A0A5S9QQ13</accession>
<dbReference type="UniPathway" id="UPA00077">
    <property type="reaction ID" value="UER00155"/>
</dbReference>
<dbReference type="OrthoDB" id="9790168at2"/>
<evidence type="ECO:0000256" key="3">
    <source>
        <dbReference type="ARBA" id="ARBA00022679"/>
    </source>
</evidence>
<evidence type="ECO:0000313" key="10">
    <source>
        <dbReference type="Proteomes" id="UP000434580"/>
    </source>
</evidence>
<keyword evidence="4" id="KW-0547">Nucleotide-binding</keyword>
<proteinExistence type="predicted"/>
<organism evidence="9 10">
    <name type="scientific">BD1-7 clade bacterium</name>
    <dbReference type="NCBI Taxonomy" id="2029982"/>
    <lineage>
        <taxon>Bacteria</taxon>
        <taxon>Pseudomonadati</taxon>
        <taxon>Pseudomonadota</taxon>
        <taxon>Gammaproteobacteria</taxon>
        <taxon>Cellvibrionales</taxon>
        <taxon>Spongiibacteraceae</taxon>
        <taxon>BD1-7 clade</taxon>
    </lineage>
</organism>
<dbReference type="AlphaFoldDB" id="A0A5S9QQ13"/>
<dbReference type="Pfam" id="PF01288">
    <property type="entry name" value="HPPK"/>
    <property type="match status" value="1"/>
</dbReference>
<dbReference type="InterPro" id="IPR000550">
    <property type="entry name" value="Hppk"/>
</dbReference>
<dbReference type="Proteomes" id="UP000434580">
    <property type="component" value="Unassembled WGS sequence"/>
</dbReference>
<dbReference type="Gene3D" id="3.30.70.560">
    <property type="entry name" value="7,8-Dihydro-6-hydroxymethylpterin-pyrophosphokinase HPPK"/>
    <property type="match status" value="1"/>
</dbReference>
<evidence type="ECO:0000256" key="2">
    <source>
        <dbReference type="ARBA" id="ARBA00013253"/>
    </source>
</evidence>
<keyword evidence="6" id="KW-0067">ATP-binding</keyword>
<protein>
    <recommendedName>
        <fullName evidence="2">2-amino-4-hydroxy-6-hydroxymethyldihydropteridine diphosphokinase</fullName>
        <ecNumber evidence="2">2.7.6.3</ecNumber>
    </recommendedName>
</protein>
<comment type="pathway">
    <text evidence="1">Cofactor biosynthesis; tetrahydrofolate biosynthesis; 2-amino-4-hydroxy-6-hydroxymethyl-7,8-dihydropteridine diphosphate from 7,8-dihydroneopterin triphosphate: step 4/4.</text>
</comment>
<dbReference type="GO" id="GO:0046654">
    <property type="term" value="P:tetrahydrofolate biosynthetic process"/>
    <property type="evidence" value="ECO:0007669"/>
    <property type="project" value="UniProtKB-UniPathway"/>
</dbReference>
<dbReference type="SUPFAM" id="SSF55083">
    <property type="entry name" value="6-hydroxymethyl-7,8-dihydropterin pyrophosphokinase, HPPK"/>
    <property type="match status" value="1"/>
</dbReference>
<dbReference type="GO" id="GO:0005524">
    <property type="term" value="F:ATP binding"/>
    <property type="evidence" value="ECO:0007669"/>
    <property type="project" value="UniProtKB-KW"/>
</dbReference>
<evidence type="ECO:0000259" key="8">
    <source>
        <dbReference type="Pfam" id="PF01288"/>
    </source>
</evidence>
<evidence type="ECO:0000256" key="1">
    <source>
        <dbReference type="ARBA" id="ARBA00005051"/>
    </source>
</evidence>
<dbReference type="PANTHER" id="PTHR43071">
    <property type="entry name" value="2-AMINO-4-HYDROXY-6-HYDROXYMETHYLDIHYDROPTERIDINE PYROPHOSPHOKINASE"/>
    <property type="match status" value="1"/>
</dbReference>
<evidence type="ECO:0000256" key="5">
    <source>
        <dbReference type="ARBA" id="ARBA00022777"/>
    </source>
</evidence>